<proteinExistence type="predicted"/>
<dbReference type="Pfam" id="PF13302">
    <property type="entry name" value="Acetyltransf_3"/>
    <property type="match status" value="1"/>
</dbReference>
<evidence type="ECO:0000313" key="2">
    <source>
        <dbReference type="EMBL" id="PZR51943.1"/>
    </source>
</evidence>
<comment type="caution">
    <text evidence="2">The sequence shown here is derived from an EMBL/GenBank/DDBJ whole genome shotgun (WGS) entry which is preliminary data.</text>
</comment>
<accession>A0A2W5WMI5</accession>
<evidence type="ECO:0000259" key="1">
    <source>
        <dbReference type="PROSITE" id="PS51186"/>
    </source>
</evidence>
<dbReference type="InterPro" id="IPR000182">
    <property type="entry name" value="GNAT_dom"/>
</dbReference>
<organism evidence="2 3">
    <name type="scientific">Xylanimonas oleitrophica</name>
    <dbReference type="NCBI Taxonomy" id="2607479"/>
    <lineage>
        <taxon>Bacteria</taxon>
        <taxon>Bacillati</taxon>
        <taxon>Actinomycetota</taxon>
        <taxon>Actinomycetes</taxon>
        <taxon>Micrococcales</taxon>
        <taxon>Promicromonosporaceae</taxon>
        <taxon>Xylanimonas</taxon>
    </lineage>
</organism>
<evidence type="ECO:0000313" key="3">
    <source>
        <dbReference type="Proteomes" id="UP000248783"/>
    </source>
</evidence>
<dbReference type="GO" id="GO:0016747">
    <property type="term" value="F:acyltransferase activity, transferring groups other than amino-acyl groups"/>
    <property type="evidence" value="ECO:0007669"/>
    <property type="project" value="InterPro"/>
</dbReference>
<dbReference type="PANTHER" id="PTHR43792">
    <property type="entry name" value="GNAT FAMILY, PUTATIVE (AFU_ORTHOLOGUE AFUA_3G00765)-RELATED-RELATED"/>
    <property type="match status" value="1"/>
</dbReference>
<feature type="domain" description="N-acetyltransferase" evidence="1">
    <location>
        <begin position="18"/>
        <end position="183"/>
    </location>
</feature>
<dbReference type="InterPro" id="IPR016181">
    <property type="entry name" value="Acyl_CoA_acyltransferase"/>
</dbReference>
<gene>
    <name evidence="2" type="ORF">DNL40_14090</name>
</gene>
<keyword evidence="2" id="KW-0808">Transferase</keyword>
<name>A0A2W5WMI5_9MICO</name>
<protein>
    <submittedName>
        <fullName evidence="2">N-acetyltransferase</fullName>
    </submittedName>
</protein>
<keyword evidence="3" id="KW-1185">Reference proteome</keyword>
<sequence>MSRDVAEPTAVMVRTERLLLRRVREDDADDFLTWRGRPDVVRYMYQPPWTAEVAREKLASWVTHPFRATGDVLVLAVELDGVVVGEGLLKRAPGEGQVEIGYAFHPDVAGRGLATEASGALLALAFGRFGFHRAFARIDAENTASVRVAQRLGMRLEARLVENDVRPADGVWSTELVYAVLASEHEARRRTPVVSDAP</sequence>
<dbReference type="AlphaFoldDB" id="A0A2W5WMI5"/>
<reference evidence="2 3" key="1">
    <citation type="submission" date="2018-06" db="EMBL/GenBank/DDBJ databases">
        <title>Whole genome sequencing of a novel hydrocarbon degrading bacterial strain, PW21 isolated from oil contaminated produced water sample.</title>
        <authorList>
            <person name="Nagkirti P."/>
            <person name="Shaikh A."/>
            <person name="Gowdaman V."/>
            <person name="Engineer A.E."/>
            <person name="Dagar S."/>
            <person name="Dhakephalkar P.K."/>
        </authorList>
    </citation>
    <scope>NUCLEOTIDE SEQUENCE [LARGE SCALE GENOMIC DNA]</scope>
    <source>
        <strain evidence="2 3">PW21</strain>
    </source>
</reference>
<dbReference type="RefSeq" id="WP_111251899.1">
    <property type="nucleotide sequence ID" value="NZ_QKWH01000014.1"/>
</dbReference>
<dbReference type="PROSITE" id="PS51186">
    <property type="entry name" value="GNAT"/>
    <property type="match status" value="1"/>
</dbReference>
<dbReference type="Proteomes" id="UP000248783">
    <property type="component" value="Unassembled WGS sequence"/>
</dbReference>
<dbReference type="PANTHER" id="PTHR43792:SF1">
    <property type="entry name" value="N-ACETYLTRANSFERASE DOMAIN-CONTAINING PROTEIN"/>
    <property type="match status" value="1"/>
</dbReference>
<dbReference type="SUPFAM" id="SSF55729">
    <property type="entry name" value="Acyl-CoA N-acyltransferases (Nat)"/>
    <property type="match status" value="1"/>
</dbReference>
<dbReference type="InterPro" id="IPR051531">
    <property type="entry name" value="N-acetyltransferase"/>
</dbReference>
<dbReference type="EMBL" id="QKWH01000014">
    <property type="protein sequence ID" value="PZR51943.1"/>
    <property type="molecule type" value="Genomic_DNA"/>
</dbReference>
<dbReference type="Gene3D" id="3.40.630.30">
    <property type="match status" value="1"/>
</dbReference>